<dbReference type="InterPro" id="IPR036038">
    <property type="entry name" value="Aminotransferase-like"/>
</dbReference>
<comment type="catalytic activity">
    <reaction evidence="11">
        <text>L-leucine + 2-oxoglutarate = 4-methyl-2-oxopentanoate + L-glutamate</text>
        <dbReference type="Rhea" id="RHEA:18321"/>
        <dbReference type="ChEBI" id="CHEBI:16810"/>
        <dbReference type="ChEBI" id="CHEBI:17865"/>
        <dbReference type="ChEBI" id="CHEBI:29985"/>
        <dbReference type="ChEBI" id="CHEBI:57427"/>
        <dbReference type="EC" id="2.6.1.42"/>
    </reaction>
</comment>
<evidence type="ECO:0000256" key="10">
    <source>
        <dbReference type="RuleBase" id="RU004516"/>
    </source>
</evidence>
<keyword evidence="13" id="KW-1185">Reference proteome</keyword>
<organism evidence="12 13">
    <name type="scientific">Penicillium egyptiacum</name>
    <dbReference type="NCBI Taxonomy" id="1303716"/>
    <lineage>
        <taxon>Eukaryota</taxon>
        <taxon>Fungi</taxon>
        <taxon>Dikarya</taxon>
        <taxon>Ascomycota</taxon>
        <taxon>Pezizomycotina</taxon>
        <taxon>Eurotiomycetes</taxon>
        <taxon>Eurotiomycetidae</taxon>
        <taxon>Eurotiales</taxon>
        <taxon>Aspergillaceae</taxon>
        <taxon>Penicillium</taxon>
    </lineage>
</organism>
<evidence type="ECO:0000256" key="7">
    <source>
        <dbReference type="ARBA" id="ARBA00023304"/>
    </source>
</evidence>
<dbReference type="GO" id="GO:0005739">
    <property type="term" value="C:mitochondrion"/>
    <property type="evidence" value="ECO:0007669"/>
    <property type="project" value="TreeGrafter"/>
</dbReference>
<sequence length="393" mass="43273">MAAVLDATKLRIFQNEQPAVVPNPDKIQFGKTVTGMFPTLGATEKKLNTIKDHMLQIQWTESEGWHEPRIVPYGNLSIDPTAGVFNYAFECFEGMKAYKDAQGRVRLFRPEVNIARLNQSAARVSLPTFDAKAFLNLLIKFVAIESRHIPATRGYSLYLRPVLIGTNPGLSVSAPTSALLYVVASPVGSYFQNGLKPITLEAASSSQWVRAWPGGSGSHKVGANYAPCMVAEAGVRQRGSDQVLWLFGKDDLLTEAGTMNLFIVLRRPDGSRELVTPPLDGTILPGVNRDCVLQLARERLEVHGWTVQERSISMRELETASADGNLEEVFGTGTAAVVSPVGSIRWKGRTIRCGVSAQGEVTAKMRRWIEARQYGEDEHEWSVLVDELSENSD</sequence>
<dbReference type="InterPro" id="IPR033939">
    <property type="entry name" value="BCAT_family"/>
</dbReference>
<dbReference type="Gene3D" id="3.20.10.10">
    <property type="entry name" value="D-amino Acid Aminotransferase, subunit A, domain 2"/>
    <property type="match status" value="1"/>
</dbReference>
<dbReference type="PIRSF" id="PIRSF006468">
    <property type="entry name" value="BCAT1"/>
    <property type="match status" value="1"/>
</dbReference>
<dbReference type="EMBL" id="CAJVRC010000890">
    <property type="protein sequence ID" value="CAG8907145.1"/>
    <property type="molecule type" value="Genomic_DNA"/>
</dbReference>
<dbReference type="InterPro" id="IPR043131">
    <property type="entry name" value="BCAT-like_N"/>
</dbReference>
<comment type="cofactor">
    <cofactor evidence="1 10">
        <name>pyridoxal 5'-phosphate</name>
        <dbReference type="ChEBI" id="CHEBI:597326"/>
    </cofactor>
</comment>
<evidence type="ECO:0000256" key="9">
    <source>
        <dbReference type="RuleBase" id="RU004106"/>
    </source>
</evidence>
<dbReference type="GO" id="GO:0004084">
    <property type="term" value="F:branched-chain-amino-acid transaminase activity"/>
    <property type="evidence" value="ECO:0007669"/>
    <property type="project" value="UniProtKB-EC"/>
</dbReference>
<evidence type="ECO:0000256" key="8">
    <source>
        <dbReference type="PIRSR" id="PIRSR006468-1"/>
    </source>
</evidence>
<comment type="catalytic activity">
    <reaction evidence="11">
        <text>L-isoleucine + 2-oxoglutarate = (S)-3-methyl-2-oxopentanoate + L-glutamate</text>
        <dbReference type="Rhea" id="RHEA:24801"/>
        <dbReference type="ChEBI" id="CHEBI:16810"/>
        <dbReference type="ChEBI" id="CHEBI:29985"/>
        <dbReference type="ChEBI" id="CHEBI:35146"/>
        <dbReference type="ChEBI" id="CHEBI:58045"/>
        <dbReference type="EC" id="2.6.1.42"/>
    </reaction>
</comment>
<evidence type="ECO:0000256" key="3">
    <source>
        <dbReference type="ARBA" id="ARBA00022576"/>
    </source>
</evidence>
<reference evidence="12" key="1">
    <citation type="submission" date="2021-07" db="EMBL/GenBank/DDBJ databases">
        <authorList>
            <person name="Branca A.L. A."/>
        </authorList>
    </citation>
    <scope>NUCLEOTIDE SEQUENCE</scope>
</reference>
<keyword evidence="6 10" id="KW-0663">Pyridoxal phosphate</keyword>
<evidence type="ECO:0000256" key="2">
    <source>
        <dbReference type="ARBA" id="ARBA00009320"/>
    </source>
</evidence>
<dbReference type="Pfam" id="PF01063">
    <property type="entry name" value="Aminotran_4"/>
    <property type="match status" value="1"/>
</dbReference>
<keyword evidence="5 11" id="KW-0808">Transferase</keyword>
<dbReference type="FunFam" id="3.20.10.10:FF:000004">
    <property type="entry name" value="Branched-chain-amino-acid aminotransferase"/>
    <property type="match status" value="1"/>
</dbReference>
<gene>
    <name evidence="12" type="ORF">PEGY_LOCUS8696</name>
</gene>
<name>A0A9W4KI76_9EURO</name>
<dbReference type="GO" id="GO:0009098">
    <property type="term" value="P:L-leucine biosynthetic process"/>
    <property type="evidence" value="ECO:0007669"/>
    <property type="project" value="TreeGrafter"/>
</dbReference>
<evidence type="ECO:0000313" key="13">
    <source>
        <dbReference type="Proteomes" id="UP001154252"/>
    </source>
</evidence>
<comment type="similarity">
    <text evidence="2 9">Belongs to the class-IV pyridoxal-phosphate-dependent aminotransferase family.</text>
</comment>
<comment type="caution">
    <text evidence="12">The sequence shown here is derived from an EMBL/GenBank/DDBJ whole genome shotgun (WGS) entry which is preliminary data.</text>
</comment>
<dbReference type="Gene3D" id="3.30.470.10">
    <property type="match status" value="1"/>
</dbReference>
<dbReference type="PANTHER" id="PTHR11825:SF44">
    <property type="entry name" value="BRANCHED-CHAIN-AMINO-ACID AMINOTRANSFERASE"/>
    <property type="match status" value="1"/>
</dbReference>
<dbReference type="EC" id="2.6.1.42" evidence="11"/>
<dbReference type="PROSITE" id="PS00770">
    <property type="entry name" value="AA_TRANSFER_CLASS_4"/>
    <property type="match status" value="1"/>
</dbReference>
<dbReference type="Proteomes" id="UP001154252">
    <property type="component" value="Unassembled WGS sequence"/>
</dbReference>
<dbReference type="InterPro" id="IPR001544">
    <property type="entry name" value="Aminotrans_IV"/>
</dbReference>
<feature type="modified residue" description="N6-(pyridoxal phosphate)lysine" evidence="8">
    <location>
        <position position="220"/>
    </location>
</feature>
<dbReference type="InterPro" id="IPR043132">
    <property type="entry name" value="BCAT-like_C"/>
</dbReference>
<accession>A0A9W4KI76</accession>
<dbReference type="SUPFAM" id="SSF56752">
    <property type="entry name" value="D-aminoacid aminotransferase-like PLP-dependent enzymes"/>
    <property type="match status" value="1"/>
</dbReference>
<dbReference type="AlphaFoldDB" id="A0A9W4KI76"/>
<dbReference type="OrthoDB" id="1732691at2759"/>
<keyword evidence="4 11" id="KW-0028">Amino-acid biosynthesis</keyword>
<dbReference type="FunFam" id="3.30.470.10:FF:000005">
    <property type="entry name" value="Branched-chain-amino-acid aminotransferase"/>
    <property type="match status" value="1"/>
</dbReference>
<evidence type="ECO:0000256" key="1">
    <source>
        <dbReference type="ARBA" id="ARBA00001933"/>
    </source>
</evidence>
<evidence type="ECO:0000256" key="11">
    <source>
        <dbReference type="RuleBase" id="RU004517"/>
    </source>
</evidence>
<dbReference type="CDD" id="cd01557">
    <property type="entry name" value="BCAT_beta_family"/>
    <property type="match status" value="1"/>
</dbReference>
<dbReference type="GO" id="GO:0009099">
    <property type="term" value="P:L-valine biosynthetic process"/>
    <property type="evidence" value="ECO:0007669"/>
    <property type="project" value="TreeGrafter"/>
</dbReference>
<evidence type="ECO:0000256" key="4">
    <source>
        <dbReference type="ARBA" id="ARBA00022605"/>
    </source>
</evidence>
<evidence type="ECO:0000256" key="6">
    <source>
        <dbReference type="ARBA" id="ARBA00022898"/>
    </source>
</evidence>
<dbReference type="NCBIfam" id="NF009897">
    <property type="entry name" value="PRK13357.1"/>
    <property type="match status" value="1"/>
</dbReference>
<evidence type="ECO:0000313" key="12">
    <source>
        <dbReference type="EMBL" id="CAG8907145.1"/>
    </source>
</evidence>
<dbReference type="PANTHER" id="PTHR11825">
    <property type="entry name" value="SUBGROUP IIII AMINOTRANSFERASE"/>
    <property type="match status" value="1"/>
</dbReference>
<dbReference type="NCBIfam" id="TIGR01123">
    <property type="entry name" value="ilvE_II"/>
    <property type="match status" value="1"/>
</dbReference>
<proteinExistence type="inferred from homology"/>
<dbReference type="InterPro" id="IPR005786">
    <property type="entry name" value="B_amino_transII"/>
</dbReference>
<keyword evidence="3 11" id="KW-0032">Aminotransferase</keyword>
<keyword evidence="7 11" id="KW-0100">Branched-chain amino acid biosynthesis</keyword>
<comment type="catalytic activity">
    <reaction evidence="11">
        <text>L-valine + 2-oxoglutarate = 3-methyl-2-oxobutanoate + L-glutamate</text>
        <dbReference type="Rhea" id="RHEA:24813"/>
        <dbReference type="ChEBI" id="CHEBI:11851"/>
        <dbReference type="ChEBI" id="CHEBI:16810"/>
        <dbReference type="ChEBI" id="CHEBI:29985"/>
        <dbReference type="ChEBI" id="CHEBI:57762"/>
        <dbReference type="EC" id="2.6.1.42"/>
    </reaction>
</comment>
<evidence type="ECO:0000256" key="5">
    <source>
        <dbReference type="ARBA" id="ARBA00022679"/>
    </source>
</evidence>
<protein>
    <recommendedName>
        <fullName evidence="11">Branched-chain-amino-acid aminotransferase</fullName>
        <ecNumber evidence="11">2.6.1.42</ecNumber>
    </recommendedName>
</protein>
<dbReference type="InterPro" id="IPR018300">
    <property type="entry name" value="Aminotrans_IV_CS"/>
</dbReference>